<dbReference type="Proteomes" id="UP000239649">
    <property type="component" value="Unassembled WGS sequence"/>
</dbReference>
<gene>
    <name evidence="1" type="ORF">C2E20_1156</name>
</gene>
<reference evidence="1 2" key="1">
    <citation type="journal article" date="2018" name="Plant J.">
        <title>Genome sequences of Chlorella sorokiniana UTEX 1602 and Micractinium conductrix SAG 241.80: implications to maltose excretion by a green alga.</title>
        <authorList>
            <person name="Arriola M.B."/>
            <person name="Velmurugan N."/>
            <person name="Zhang Y."/>
            <person name="Plunkett M.H."/>
            <person name="Hondzo H."/>
            <person name="Barney B.M."/>
        </authorList>
    </citation>
    <scope>NUCLEOTIDE SEQUENCE [LARGE SCALE GENOMIC DNA]</scope>
    <source>
        <strain evidence="1 2">SAG 241.80</strain>
    </source>
</reference>
<evidence type="ECO:0000313" key="1">
    <source>
        <dbReference type="EMBL" id="PSC75381.1"/>
    </source>
</evidence>
<name>A0A2P6VMP8_9CHLO</name>
<protein>
    <submittedName>
        <fullName evidence="1">DNA mismatch repair</fullName>
    </submittedName>
</protein>
<keyword evidence="2" id="KW-1185">Reference proteome</keyword>
<accession>A0A2P6VMP8</accession>
<comment type="caution">
    <text evidence="1">The sequence shown here is derived from an EMBL/GenBank/DDBJ whole genome shotgun (WGS) entry which is preliminary data.</text>
</comment>
<evidence type="ECO:0000313" key="2">
    <source>
        <dbReference type="Proteomes" id="UP000239649"/>
    </source>
</evidence>
<dbReference type="EMBL" id="LHPF02000002">
    <property type="protein sequence ID" value="PSC75381.1"/>
    <property type="molecule type" value="Genomic_DNA"/>
</dbReference>
<sequence>MLLGSALEGAAAALPALLDNSKAQLHPDRAIQLLDRCSALADRLVPELRLPDGVPGAVHWWLAPLTQLAVTCFELSSQHPGLFTPERCLAAFAPAWNAVDKLGPHIFEGKYSYTDEQLPVDDVAVSASLFGMLEDIWKKWRDQTPSGVRMRRRLRDVRTPKFTSVQRKAREQFERIYAGAERSLFQAIQRPSGKPGVGPPAPVDEHDVIRWLVTYSGVPWPLLGKRPPVDAVCSKLHSLLVASPPLEWACNPSQFSPHLAGFPFADGDSAIFRIFLFYAGSRLMPPSLAAYIHLLVSPPSQYGPVPHALHALRRVPYLPPSLKEQGWFCSAVAHLLTVTMAAGEAHGAKLADEVMPILMRMNRQETAKHLAQAVLATVQCGVDVLPLLQQLPACLPSRKLLGAAQFGAAVGFAQREDRAALRSFFELPPLPSVRHSVLVELLRQSDWARAVAYARAAGEAGQPLPAKLLEAAGSSLYAAKQCAEVVALAELAPDSEELWILAVLSTAVLGQVEAAMQLAAEGGPAGVGGSLRQQGSWPAGYTWAAGGSGLAAATVG</sequence>
<dbReference type="AlphaFoldDB" id="A0A2P6VMP8"/>
<organism evidence="1 2">
    <name type="scientific">Micractinium conductrix</name>
    <dbReference type="NCBI Taxonomy" id="554055"/>
    <lineage>
        <taxon>Eukaryota</taxon>
        <taxon>Viridiplantae</taxon>
        <taxon>Chlorophyta</taxon>
        <taxon>core chlorophytes</taxon>
        <taxon>Trebouxiophyceae</taxon>
        <taxon>Chlorellales</taxon>
        <taxon>Chlorellaceae</taxon>
        <taxon>Chlorella clade</taxon>
        <taxon>Micractinium</taxon>
    </lineage>
</organism>
<proteinExistence type="predicted"/>